<keyword evidence="3" id="KW-0479">Metal-binding</keyword>
<organism evidence="7 8">
    <name type="scientific">Lacibacter sediminis</name>
    <dbReference type="NCBI Taxonomy" id="2760713"/>
    <lineage>
        <taxon>Bacteria</taxon>
        <taxon>Pseudomonadati</taxon>
        <taxon>Bacteroidota</taxon>
        <taxon>Chitinophagia</taxon>
        <taxon>Chitinophagales</taxon>
        <taxon>Chitinophagaceae</taxon>
        <taxon>Lacibacter</taxon>
    </lineage>
</organism>
<dbReference type="CDD" id="cd07398">
    <property type="entry name" value="MPP_YbbF-LpxH"/>
    <property type="match status" value="1"/>
</dbReference>
<sequence>MKTYYKTIILSDIHLGIRNSRVKEAVDFLSHHKCDTLILNGDIIDGWQLRKSGEWKKKHTSFFRIIMKYMHKYNTKVIYLRGNHDDFLDEILPFSFGQFIIKRHHILQSADKKYYVVHGDIFDTVTTKLKWLAKLGDIGYTFLLWLNRHYNHYRTKRGLPYYSLSQVVKAKVKSAVSFISDYEEQLCEVAAANHCDGVICGHIHQAADKTINNIHYLNSGDWVETMSALVETENGEWNIVYYNEWLQQQTPAETTYTTVQNTATYFPSLTPELL</sequence>
<dbReference type="Proteomes" id="UP000515344">
    <property type="component" value="Chromosome"/>
</dbReference>
<proteinExistence type="predicted"/>
<dbReference type="InterPro" id="IPR004843">
    <property type="entry name" value="Calcineurin-like_PHP"/>
</dbReference>
<keyword evidence="4" id="KW-0472">Membrane</keyword>
<keyword evidence="2" id="KW-0997">Cell inner membrane</keyword>
<dbReference type="InterPro" id="IPR029052">
    <property type="entry name" value="Metallo-depent_PP-like"/>
</dbReference>
<dbReference type="Gene3D" id="3.60.21.10">
    <property type="match status" value="1"/>
</dbReference>
<keyword evidence="8" id="KW-1185">Reference proteome</keyword>
<keyword evidence="1" id="KW-1003">Cell membrane</keyword>
<accession>A0A7G5XH97</accession>
<reference evidence="8" key="1">
    <citation type="submission" date="2020-08" db="EMBL/GenBank/DDBJ databases">
        <title>Lacibacter sp. S13-6-6 genome sequencing.</title>
        <authorList>
            <person name="Jin L."/>
        </authorList>
    </citation>
    <scope>NUCLEOTIDE SEQUENCE [LARGE SCALE GENOMIC DNA]</scope>
    <source>
        <strain evidence="8">S13-6-6</strain>
    </source>
</reference>
<evidence type="ECO:0000256" key="3">
    <source>
        <dbReference type="ARBA" id="ARBA00022723"/>
    </source>
</evidence>
<dbReference type="PANTHER" id="PTHR34990:SF2">
    <property type="entry name" value="BLL8164 PROTEIN"/>
    <property type="match status" value="1"/>
</dbReference>
<evidence type="ECO:0000313" key="7">
    <source>
        <dbReference type="EMBL" id="QNA44850.1"/>
    </source>
</evidence>
<evidence type="ECO:0000313" key="8">
    <source>
        <dbReference type="Proteomes" id="UP000515344"/>
    </source>
</evidence>
<dbReference type="GO" id="GO:0016020">
    <property type="term" value="C:membrane"/>
    <property type="evidence" value="ECO:0007669"/>
    <property type="project" value="GOC"/>
</dbReference>
<dbReference type="SUPFAM" id="SSF56300">
    <property type="entry name" value="Metallo-dependent phosphatases"/>
    <property type="match status" value="1"/>
</dbReference>
<dbReference type="EMBL" id="CP060007">
    <property type="protein sequence ID" value="QNA44850.1"/>
    <property type="molecule type" value="Genomic_DNA"/>
</dbReference>
<gene>
    <name evidence="7" type="ORF">H4075_01230</name>
</gene>
<dbReference type="AlphaFoldDB" id="A0A7G5XH97"/>
<dbReference type="PANTHER" id="PTHR34990">
    <property type="entry name" value="UDP-2,3-DIACYLGLUCOSAMINE HYDROLASE-RELATED"/>
    <property type="match status" value="1"/>
</dbReference>
<dbReference type="GO" id="GO:0008758">
    <property type="term" value="F:UDP-2,3-diacylglucosamine hydrolase activity"/>
    <property type="evidence" value="ECO:0007669"/>
    <property type="project" value="TreeGrafter"/>
</dbReference>
<dbReference type="KEGG" id="lacs:H4075_01230"/>
<feature type="domain" description="Calcineurin-like phosphoesterase" evidence="6">
    <location>
        <begin position="6"/>
        <end position="205"/>
    </location>
</feature>
<keyword evidence="5" id="KW-0464">Manganese</keyword>
<protein>
    <submittedName>
        <fullName evidence="7">UDP-2,3-diacylglucosamine diphosphatase</fullName>
    </submittedName>
</protein>
<evidence type="ECO:0000256" key="1">
    <source>
        <dbReference type="ARBA" id="ARBA00022475"/>
    </source>
</evidence>
<name>A0A7G5XH97_9BACT</name>
<dbReference type="Pfam" id="PF00149">
    <property type="entry name" value="Metallophos"/>
    <property type="match status" value="1"/>
</dbReference>
<dbReference type="InterPro" id="IPR043461">
    <property type="entry name" value="LpxH-like"/>
</dbReference>
<evidence type="ECO:0000256" key="5">
    <source>
        <dbReference type="ARBA" id="ARBA00023211"/>
    </source>
</evidence>
<evidence type="ECO:0000256" key="2">
    <source>
        <dbReference type="ARBA" id="ARBA00022519"/>
    </source>
</evidence>
<dbReference type="RefSeq" id="WP_182803392.1">
    <property type="nucleotide sequence ID" value="NZ_CP060007.1"/>
</dbReference>
<evidence type="ECO:0000259" key="6">
    <source>
        <dbReference type="Pfam" id="PF00149"/>
    </source>
</evidence>
<dbReference type="GO" id="GO:0046872">
    <property type="term" value="F:metal ion binding"/>
    <property type="evidence" value="ECO:0007669"/>
    <property type="project" value="UniProtKB-KW"/>
</dbReference>
<evidence type="ECO:0000256" key="4">
    <source>
        <dbReference type="ARBA" id="ARBA00023136"/>
    </source>
</evidence>
<dbReference type="GO" id="GO:0009245">
    <property type="term" value="P:lipid A biosynthetic process"/>
    <property type="evidence" value="ECO:0007669"/>
    <property type="project" value="TreeGrafter"/>
</dbReference>